<evidence type="ECO:0000313" key="2">
    <source>
        <dbReference type="EMBL" id="CAD6493468.1"/>
    </source>
</evidence>
<evidence type="ECO:0000256" key="1">
    <source>
        <dbReference type="SAM" id="MobiDB-lite"/>
    </source>
</evidence>
<protein>
    <submittedName>
        <fullName evidence="2">Uncharacterized protein</fullName>
    </submittedName>
</protein>
<gene>
    <name evidence="2" type="ORF">CHKLHMKO_00482</name>
</gene>
<dbReference type="AlphaFoldDB" id="A0A811TCK2"/>
<feature type="compositionally biased region" description="Polar residues" evidence="1">
    <location>
        <begin position="34"/>
        <end position="45"/>
    </location>
</feature>
<dbReference type="Proteomes" id="UP000610373">
    <property type="component" value="Unassembled WGS sequence"/>
</dbReference>
<accession>A0A811TCK2</accession>
<name>A0A811TCK2_9EURY</name>
<organism evidence="2 3">
    <name type="scientific">Candidatus Argoarchaeum ethanivorans</name>
    <dbReference type="NCBI Taxonomy" id="2608793"/>
    <lineage>
        <taxon>Archaea</taxon>
        <taxon>Methanobacteriati</taxon>
        <taxon>Methanobacteriota</taxon>
        <taxon>Stenosarchaea group</taxon>
        <taxon>Methanomicrobia</taxon>
        <taxon>Methanosarcinales</taxon>
        <taxon>Methanosarcinales incertae sedis</taxon>
        <taxon>GOM Arc I cluster</taxon>
        <taxon>Candidatus Argoarchaeum</taxon>
    </lineage>
</organism>
<reference evidence="2" key="1">
    <citation type="submission" date="2020-10" db="EMBL/GenBank/DDBJ databases">
        <authorList>
            <person name="Hahn C.J."/>
            <person name="Laso-Perez R."/>
            <person name="Vulcano F."/>
            <person name="Vaziourakis K.-M."/>
            <person name="Stokke R."/>
            <person name="Steen I.H."/>
            <person name="Teske A."/>
            <person name="Boetius A."/>
            <person name="Liebeke M."/>
            <person name="Amann R."/>
            <person name="Knittel K."/>
        </authorList>
    </citation>
    <scope>NUCLEOTIDE SEQUENCE</scope>
    <source>
        <strain evidence="2">Gfbio:e3339647-f889-4370-9287-4fb5cb688e4c:AG392O15_GoMArc1</strain>
    </source>
</reference>
<comment type="caution">
    <text evidence="2">The sequence shown here is derived from an EMBL/GenBank/DDBJ whole genome shotgun (WGS) entry which is preliminary data.</text>
</comment>
<evidence type="ECO:0000313" key="3">
    <source>
        <dbReference type="Proteomes" id="UP000610373"/>
    </source>
</evidence>
<dbReference type="EMBL" id="CAJHIO010000033">
    <property type="protein sequence ID" value="CAD6493468.1"/>
    <property type="molecule type" value="Genomic_DNA"/>
</dbReference>
<proteinExistence type="predicted"/>
<feature type="region of interest" description="Disordered" evidence="1">
    <location>
        <begin position="1"/>
        <end position="45"/>
    </location>
</feature>
<sequence>MTVLKKTIKKRFEISPKTNSRKPLKACGMEKTNRPSTGYSGDTAE</sequence>